<dbReference type="EMBL" id="FOHX01000009">
    <property type="protein sequence ID" value="SEU27349.1"/>
    <property type="molecule type" value="Genomic_DNA"/>
</dbReference>
<keyword evidence="3" id="KW-1185">Reference proteome</keyword>
<reference evidence="2 3" key="1">
    <citation type="submission" date="2016-10" db="EMBL/GenBank/DDBJ databases">
        <authorList>
            <person name="de Groot N.N."/>
        </authorList>
    </citation>
    <scope>NUCLEOTIDE SEQUENCE [LARGE SCALE GENOMIC DNA]</scope>
    <source>
        <strain evidence="2 3">CGMCC 4.5598</strain>
    </source>
</reference>
<evidence type="ECO:0000256" key="1">
    <source>
        <dbReference type="SAM" id="MobiDB-lite"/>
    </source>
</evidence>
<feature type="region of interest" description="Disordered" evidence="1">
    <location>
        <begin position="136"/>
        <end position="174"/>
    </location>
</feature>
<evidence type="ECO:0000313" key="2">
    <source>
        <dbReference type="EMBL" id="SEU27349.1"/>
    </source>
</evidence>
<dbReference type="Proteomes" id="UP000199361">
    <property type="component" value="Unassembled WGS sequence"/>
</dbReference>
<accession>A0A1I0KQ31</accession>
<name>A0A1I0KQ31_9ACTN</name>
<feature type="region of interest" description="Disordered" evidence="1">
    <location>
        <begin position="1"/>
        <end position="28"/>
    </location>
</feature>
<organism evidence="2 3">
    <name type="scientific">Nonomuraea wenchangensis</name>
    <dbReference type="NCBI Taxonomy" id="568860"/>
    <lineage>
        <taxon>Bacteria</taxon>
        <taxon>Bacillati</taxon>
        <taxon>Actinomycetota</taxon>
        <taxon>Actinomycetes</taxon>
        <taxon>Streptosporangiales</taxon>
        <taxon>Streptosporangiaceae</taxon>
        <taxon>Nonomuraea</taxon>
    </lineage>
</organism>
<proteinExistence type="predicted"/>
<protein>
    <submittedName>
        <fullName evidence="2">Uncharacterized protein</fullName>
    </submittedName>
</protein>
<gene>
    <name evidence="2" type="ORF">SAMN05421811_1098</name>
</gene>
<sequence>MPACGRKTMIGGHTRDDLEGIPPGQPLIPGHPCSRQPATTAPACGQHSRRSRQTCTCSPERHPAIALEDIGILLPLAGQGLDVGSARCCIAESKPKDLPALPPQLQGALTGAAILGGIALSILSFGPEPEKAADPLGPSLGRQTLWPGEGFANEPASEPERYSGSPERPRLPGSTGFNVLETYSICSAGDQARRESDSTILPVATEGVIERSSMPKRRAGGRPVDRDCKSCRPGPPC</sequence>
<evidence type="ECO:0000313" key="3">
    <source>
        <dbReference type="Proteomes" id="UP000199361"/>
    </source>
</evidence>
<feature type="region of interest" description="Disordered" evidence="1">
    <location>
        <begin position="212"/>
        <end position="237"/>
    </location>
</feature>
<dbReference type="AlphaFoldDB" id="A0A1I0KQ31"/>